<accession>A0A6A6VGG5</accession>
<dbReference type="Proteomes" id="UP000799440">
    <property type="component" value="Unassembled WGS sequence"/>
</dbReference>
<evidence type="ECO:0000313" key="1">
    <source>
        <dbReference type="EMBL" id="KAF2748896.1"/>
    </source>
</evidence>
<keyword evidence="2" id="KW-1185">Reference proteome</keyword>
<organism evidence="1 2">
    <name type="scientific">Sporormia fimetaria CBS 119925</name>
    <dbReference type="NCBI Taxonomy" id="1340428"/>
    <lineage>
        <taxon>Eukaryota</taxon>
        <taxon>Fungi</taxon>
        <taxon>Dikarya</taxon>
        <taxon>Ascomycota</taxon>
        <taxon>Pezizomycotina</taxon>
        <taxon>Dothideomycetes</taxon>
        <taxon>Pleosporomycetidae</taxon>
        <taxon>Pleosporales</taxon>
        <taxon>Sporormiaceae</taxon>
        <taxon>Sporormia</taxon>
    </lineage>
</organism>
<gene>
    <name evidence="1" type="ORF">M011DRAFT_476264</name>
</gene>
<dbReference type="AlphaFoldDB" id="A0A6A6VGG5"/>
<protein>
    <recommendedName>
        <fullName evidence="3">Arrestin-like N-terminal domain-containing protein</fullName>
    </recommendedName>
</protein>
<evidence type="ECO:0008006" key="3">
    <source>
        <dbReference type="Google" id="ProtNLM"/>
    </source>
</evidence>
<dbReference type="EMBL" id="MU006568">
    <property type="protein sequence ID" value="KAF2748896.1"/>
    <property type="molecule type" value="Genomic_DNA"/>
</dbReference>
<reference evidence="1" key="1">
    <citation type="journal article" date="2020" name="Stud. Mycol.">
        <title>101 Dothideomycetes genomes: a test case for predicting lifestyles and emergence of pathogens.</title>
        <authorList>
            <person name="Haridas S."/>
            <person name="Albert R."/>
            <person name="Binder M."/>
            <person name="Bloem J."/>
            <person name="Labutti K."/>
            <person name="Salamov A."/>
            <person name="Andreopoulos B."/>
            <person name="Baker S."/>
            <person name="Barry K."/>
            <person name="Bills G."/>
            <person name="Bluhm B."/>
            <person name="Cannon C."/>
            <person name="Castanera R."/>
            <person name="Culley D."/>
            <person name="Daum C."/>
            <person name="Ezra D."/>
            <person name="Gonzalez J."/>
            <person name="Henrissat B."/>
            <person name="Kuo A."/>
            <person name="Liang C."/>
            <person name="Lipzen A."/>
            <person name="Lutzoni F."/>
            <person name="Magnuson J."/>
            <person name="Mondo S."/>
            <person name="Nolan M."/>
            <person name="Ohm R."/>
            <person name="Pangilinan J."/>
            <person name="Park H.-J."/>
            <person name="Ramirez L."/>
            <person name="Alfaro M."/>
            <person name="Sun H."/>
            <person name="Tritt A."/>
            <person name="Yoshinaga Y."/>
            <person name="Zwiers L.-H."/>
            <person name="Turgeon B."/>
            <person name="Goodwin S."/>
            <person name="Spatafora J."/>
            <person name="Crous P."/>
            <person name="Grigoriev I."/>
        </authorList>
    </citation>
    <scope>NUCLEOTIDE SEQUENCE</scope>
    <source>
        <strain evidence="1">CBS 119925</strain>
    </source>
</reference>
<sequence length="443" mass="50509">MVQCGYTIKVTHPANGVIYPGSLISGYIAVSTNQRVPIRKVEVILCGETSVESLHRTFINPGKHYEDTVPLLGEGVEAVPLAAEEYMQPQRPSYFRFTIRVPASTTMFNNWRPGYTRRDTKHHWTVEPHPLPPSFPGAFAPSRPGRLPWQKYPTISYGLLARLTGYESEHDGWFPLIFRPLPDMAALELNSRSESRWSGTLRLFDDSTVGCGAVPDRMRRIPFLTSGPSLPFEITIKIPDYILAGHGYKVKVVFYTPDRAWETTNLPRIQFYIEQIELVDTVRTRALWIHDQNCVEKVFGPTICRCRERDKSHLEHHQTMEHAHKLNVQPRTGYTLWMDRGQGKDSAQTLKVTDSQTPAVREYRANDGVVEEDPMGLTANWEFKGRVPLHLAPSFKTYNACRRFKLKVKLCVKAANQTMKYEMKNDVEVGYRDASPPSYPGSP</sequence>
<proteinExistence type="predicted"/>
<evidence type="ECO:0000313" key="2">
    <source>
        <dbReference type="Proteomes" id="UP000799440"/>
    </source>
</evidence>
<name>A0A6A6VGG5_9PLEO</name>